<accession>A0A316DVU7</accession>
<comment type="caution">
    <text evidence="1">The sequence shown here is derived from an EMBL/GenBank/DDBJ whole genome shotgun (WGS) entry which is preliminary data.</text>
</comment>
<protein>
    <submittedName>
        <fullName evidence="1">Putative redox-active protein with C_GCAxxG_C_C motif</fullName>
    </submittedName>
</protein>
<dbReference type="EMBL" id="QGGP01000001">
    <property type="protein sequence ID" value="PWK20703.1"/>
    <property type="molecule type" value="Genomic_DNA"/>
</dbReference>
<evidence type="ECO:0000313" key="2">
    <source>
        <dbReference type="Proteomes" id="UP000245430"/>
    </source>
</evidence>
<dbReference type="InterPro" id="IPR010181">
    <property type="entry name" value="CGCAxxGCC_motif"/>
</dbReference>
<gene>
    <name evidence="1" type="ORF">LX78_00406</name>
</gene>
<sequence length="282" mass="31058">MKMYIENKNDAKEVFKKCQTCSRTFAHLLNREFEHPMEHEERALNPLAGGILNQGHQCGMLWGTALAIGAESFRKHKNLDKAITITVNATQDIITSFVKTSGATDCKDIIGYNLTTILGMTKFMLKTTLQGMDNSLCFNLAEQWAPEAVETANKSLSADIIIAEKPLSCTSEVLKQMGASDEETVMVAGFAGGLGLSGNACGALSAAIWKRMLDWCRENPTKSPPFFNNKTAKKILMTFNQATNKKMLCSDICGRKFKDLEDHTKYIKQGGCKKLISLLGNA</sequence>
<proteinExistence type="predicted"/>
<organism evidence="1 2">
    <name type="scientific">Xanthomarina spongicola</name>
    <dbReference type="NCBI Taxonomy" id="570520"/>
    <lineage>
        <taxon>Bacteria</taxon>
        <taxon>Pseudomonadati</taxon>
        <taxon>Bacteroidota</taxon>
        <taxon>Flavobacteriia</taxon>
        <taxon>Flavobacteriales</taxon>
        <taxon>Flavobacteriaceae</taxon>
        <taxon>Xanthomarina</taxon>
    </lineage>
</organism>
<dbReference type="Pfam" id="PF09719">
    <property type="entry name" value="C_GCAxxG_C_C"/>
    <property type="match status" value="2"/>
</dbReference>
<name>A0A316DVU7_9FLAO</name>
<keyword evidence="2" id="KW-1185">Reference proteome</keyword>
<dbReference type="RefSeq" id="WP_109680965.1">
    <property type="nucleotide sequence ID" value="NZ_QGGP01000001.1"/>
</dbReference>
<evidence type="ECO:0000313" key="1">
    <source>
        <dbReference type="EMBL" id="PWK20703.1"/>
    </source>
</evidence>
<reference evidence="1 2" key="1">
    <citation type="submission" date="2018-05" db="EMBL/GenBank/DDBJ databases">
        <title>Genomic Encyclopedia of Archaeal and Bacterial Type Strains, Phase II (KMG-II): from individual species to whole genera.</title>
        <authorList>
            <person name="Goeker M."/>
        </authorList>
    </citation>
    <scope>NUCLEOTIDE SEQUENCE [LARGE SCALE GENOMIC DNA]</scope>
    <source>
        <strain evidence="1 2">DSM 22637</strain>
    </source>
</reference>
<dbReference type="OrthoDB" id="1157536at2"/>
<dbReference type="AlphaFoldDB" id="A0A316DVU7"/>
<dbReference type="Proteomes" id="UP000245430">
    <property type="component" value="Unassembled WGS sequence"/>
</dbReference>